<name>X1PDH2_9ZZZZ</name>
<accession>X1PDH2</accession>
<organism evidence="1">
    <name type="scientific">marine sediment metagenome</name>
    <dbReference type="NCBI Taxonomy" id="412755"/>
    <lineage>
        <taxon>unclassified sequences</taxon>
        <taxon>metagenomes</taxon>
        <taxon>ecological metagenomes</taxon>
    </lineage>
</organism>
<reference evidence="1" key="1">
    <citation type="journal article" date="2014" name="Front. Microbiol.">
        <title>High frequency of phylogenetically diverse reductive dehalogenase-homologous genes in deep subseafloor sedimentary metagenomes.</title>
        <authorList>
            <person name="Kawai M."/>
            <person name="Futagami T."/>
            <person name="Toyoda A."/>
            <person name="Takaki Y."/>
            <person name="Nishi S."/>
            <person name="Hori S."/>
            <person name="Arai W."/>
            <person name="Tsubouchi T."/>
            <person name="Morono Y."/>
            <person name="Uchiyama I."/>
            <person name="Ito T."/>
            <person name="Fujiyama A."/>
            <person name="Inagaki F."/>
            <person name="Takami H."/>
        </authorList>
    </citation>
    <scope>NUCLEOTIDE SEQUENCE</scope>
    <source>
        <strain evidence="1">Expedition CK06-06</strain>
    </source>
</reference>
<proteinExistence type="predicted"/>
<comment type="caution">
    <text evidence="1">The sequence shown here is derived from an EMBL/GenBank/DDBJ whole genome shotgun (WGS) entry which is preliminary data.</text>
</comment>
<protein>
    <submittedName>
        <fullName evidence="1">Uncharacterized protein</fullName>
    </submittedName>
</protein>
<dbReference type="AlphaFoldDB" id="X1PDH2"/>
<feature type="non-terminal residue" evidence="1">
    <location>
        <position position="1"/>
    </location>
</feature>
<sequence>GRGSQTIAEKMPIPEDAKSELQLQWRHMYQKAVALWHALSPEEKQEWESNARSRHMTGFAWFMSQCLKPNPGIYLPLQGGQMQGNIDMAKHKILKLPTPEADQEAATKSYVDEAVPPPTSLASGSYTGDNTVNRAIAHGLGRIPHLVVIFRRYSDTIAQLFNIIKGMAFIASLIGDRYYAVTAVDATNFYVGNATDYEHTANKSGSDYKWIAI</sequence>
<evidence type="ECO:0000313" key="1">
    <source>
        <dbReference type="EMBL" id="GAI54372.1"/>
    </source>
</evidence>
<dbReference type="EMBL" id="BARV01035154">
    <property type="protein sequence ID" value="GAI54372.1"/>
    <property type="molecule type" value="Genomic_DNA"/>
</dbReference>
<gene>
    <name evidence="1" type="ORF">S06H3_54895</name>
</gene>